<evidence type="ECO:0000256" key="2">
    <source>
        <dbReference type="ARBA" id="ARBA00009425"/>
    </source>
</evidence>
<comment type="caution">
    <text evidence="9">The sequence shown here is derived from an EMBL/GenBank/DDBJ whole genome shotgun (WGS) entry which is preliminary data.</text>
</comment>
<organism evidence="9 10">
    <name type="scientific">Thioalbus denitrificans</name>
    <dbReference type="NCBI Taxonomy" id="547122"/>
    <lineage>
        <taxon>Bacteria</taxon>
        <taxon>Pseudomonadati</taxon>
        <taxon>Pseudomonadota</taxon>
        <taxon>Gammaproteobacteria</taxon>
        <taxon>Chromatiales</taxon>
        <taxon>Ectothiorhodospiraceae</taxon>
        <taxon>Thioalbus</taxon>
    </lineage>
</organism>
<feature type="domain" description="Na+/H+ antiporter MnhB subunit-related protein" evidence="8">
    <location>
        <begin position="102"/>
        <end position="219"/>
    </location>
</feature>
<dbReference type="InterPro" id="IPR050622">
    <property type="entry name" value="CPA3_antiporter_subunitB"/>
</dbReference>
<keyword evidence="3" id="KW-1003">Cell membrane</keyword>
<evidence type="ECO:0000256" key="3">
    <source>
        <dbReference type="ARBA" id="ARBA00022475"/>
    </source>
</evidence>
<feature type="transmembrane region" description="Helical" evidence="7">
    <location>
        <begin position="12"/>
        <end position="34"/>
    </location>
</feature>
<evidence type="ECO:0000313" key="9">
    <source>
        <dbReference type="EMBL" id="RCX31728.1"/>
    </source>
</evidence>
<name>A0A369CER7_9GAMM</name>
<sequence length="235" mass="23654">MPTARVTTLGPLLFAAGFAFLLAVLVAGLPFGAPPMTVGEAIQGDAAGTVGAANFVTAVVLAYRGIDTLGELSILFAAAMAAGLVLGRPGERRAGAAPAGFILRAGADLLFPLLLVVGLYIILHGHLTPGGGFQGGVILAAAFVVPVLADPGRPPEHRRLAWVEGLAGAAFIATGLAALAWDHQFLAPLLGRGTLGSLVSAGTLPLLYLAVGLKVGAELTGLLVRMTEADGEAPR</sequence>
<feature type="transmembrane region" description="Helical" evidence="7">
    <location>
        <begin position="193"/>
        <end position="216"/>
    </location>
</feature>
<keyword evidence="4 7" id="KW-0812">Transmembrane</keyword>
<feature type="transmembrane region" description="Helical" evidence="7">
    <location>
        <begin position="129"/>
        <end position="149"/>
    </location>
</feature>
<accession>A0A369CER7</accession>
<reference evidence="9 10" key="1">
    <citation type="submission" date="2018-07" db="EMBL/GenBank/DDBJ databases">
        <title>Genomic Encyclopedia of Type Strains, Phase IV (KMG-IV): sequencing the most valuable type-strain genomes for metagenomic binning, comparative biology and taxonomic classification.</title>
        <authorList>
            <person name="Goeker M."/>
        </authorList>
    </citation>
    <scope>NUCLEOTIDE SEQUENCE [LARGE SCALE GENOMIC DNA]</scope>
    <source>
        <strain evidence="9 10">DSM 26407</strain>
    </source>
</reference>
<dbReference type="EMBL" id="QPJY01000002">
    <property type="protein sequence ID" value="RCX31728.1"/>
    <property type="molecule type" value="Genomic_DNA"/>
</dbReference>
<proteinExistence type="inferred from homology"/>
<dbReference type="Pfam" id="PF04039">
    <property type="entry name" value="MnhB"/>
    <property type="match status" value="1"/>
</dbReference>
<comment type="similarity">
    <text evidence="2">Belongs to the CPA3 antiporters (TC 2.A.63) subunit B family.</text>
</comment>
<evidence type="ECO:0000256" key="4">
    <source>
        <dbReference type="ARBA" id="ARBA00022692"/>
    </source>
</evidence>
<evidence type="ECO:0000256" key="7">
    <source>
        <dbReference type="SAM" id="Phobius"/>
    </source>
</evidence>
<dbReference type="GO" id="GO:0005886">
    <property type="term" value="C:plasma membrane"/>
    <property type="evidence" value="ECO:0007669"/>
    <property type="project" value="UniProtKB-SubCell"/>
</dbReference>
<comment type="subcellular location">
    <subcellularLocation>
        <location evidence="1">Cell membrane</location>
        <topology evidence="1">Multi-pass membrane protein</topology>
    </subcellularLocation>
</comment>
<evidence type="ECO:0000256" key="1">
    <source>
        <dbReference type="ARBA" id="ARBA00004651"/>
    </source>
</evidence>
<evidence type="ECO:0000256" key="6">
    <source>
        <dbReference type="ARBA" id="ARBA00023136"/>
    </source>
</evidence>
<dbReference type="PANTHER" id="PTHR33932:SF4">
    <property type="entry name" value="NA(+)_H(+) ANTIPORTER SUBUNIT B"/>
    <property type="match status" value="1"/>
</dbReference>
<dbReference type="PANTHER" id="PTHR33932">
    <property type="entry name" value="NA(+)/H(+) ANTIPORTER SUBUNIT B"/>
    <property type="match status" value="1"/>
</dbReference>
<feature type="transmembrane region" description="Helical" evidence="7">
    <location>
        <begin position="161"/>
        <end position="181"/>
    </location>
</feature>
<keyword evidence="6 7" id="KW-0472">Membrane</keyword>
<keyword evidence="5 7" id="KW-1133">Transmembrane helix</keyword>
<evidence type="ECO:0000256" key="5">
    <source>
        <dbReference type="ARBA" id="ARBA00022989"/>
    </source>
</evidence>
<dbReference type="AlphaFoldDB" id="A0A369CER7"/>
<evidence type="ECO:0000313" key="10">
    <source>
        <dbReference type="Proteomes" id="UP000252707"/>
    </source>
</evidence>
<dbReference type="Proteomes" id="UP000252707">
    <property type="component" value="Unassembled WGS sequence"/>
</dbReference>
<keyword evidence="10" id="KW-1185">Reference proteome</keyword>
<evidence type="ECO:0000259" key="8">
    <source>
        <dbReference type="Pfam" id="PF04039"/>
    </source>
</evidence>
<dbReference type="OrthoDB" id="2085045at2"/>
<feature type="transmembrane region" description="Helical" evidence="7">
    <location>
        <begin position="101"/>
        <end position="123"/>
    </location>
</feature>
<gene>
    <name evidence="9" type="ORF">DFQ59_10275</name>
</gene>
<feature type="transmembrane region" description="Helical" evidence="7">
    <location>
        <begin position="72"/>
        <end position="89"/>
    </location>
</feature>
<dbReference type="InterPro" id="IPR007182">
    <property type="entry name" value="MnhB"/>
</dbReference>
<dbReference type="RefSeq" id="WP_114278580.1">
    <property type="nucleotide sequence ID" value="NZ_QPJY01000002.1"/>
</dbReference>
<protein>
    <submittedName>
        <fullName evidence="9">Multicomponent Na+:H+ antiporter subunit B</fullName>
    </submittedName>
</protein>